<gene>
    <name evidence="1" type="ORF">O6H91_12G010000</name>
</gene>
<evidence type="ECO:0000313" key="2">
    <source>
        <dbReference type="Proteomes" id="UP001162992"/>
    </source>
</evidence>
<reference evidence="2" key="1">
    <citation type="journal article" date="2024" name="Proc. Natl. Acad. Sci. U.S.A.">
        <title>Extraordinary preservation of gene collinearity over three hundred million years revealed in homosporous lycophytes.</title>
        <authorList>
            <person name="Li C."/>
            <person name="Wickell D."/>
            <person name="Kuo L.Y."/>
            <person name="Chen X."/>
            <person name="Nie B."/>
            <person name="Liao X."/>
            <person name="Peng D."/>
            <person name="Ji J."/>
            <person name="Jenkins J."/>
            <person name="Williams M."/>
            <person name="Shu S."/>
            <person name="Plott C."/>
            <person name="Barry K."/>
            <person name="Rajasekar S."/>
            <person name="Grimwood J."/>
            <person name="Han X."/>
            <person name="Sun S."/>
            <person name="Hou Z."/>
            <person name="He W."/>
            <person name="Dai G."/>
            <person name="Sun C."/>
            <person name="Schmutz J."/>
            <person name="Leebens-Mack J.H."/>
            <person name="Li F.W."/>
            <person name="Wang L."/>
        </authorList>
    </citation>
    <scope>NUCLEOTIDE SEQUENCE [LARGE SCALE GENOMIC DNA]</scope>
    <source>
        <strain evidence="2">cv. PW_Plant_1</strain>
    </source>
</reference>
<keyword evidence="2" id="KW-1185">Reference proteome</keyword>
<organism evidence="1 2">
    <name type="scientific">Diphasiastrum complanatum</name>
    <name type="common">Issler's clubmoss</name>
    <name type="synonym">Lycopodium complanatum</name>
    <dbReference type="NCBI Taxonomy" id="34168"/>
    <lineage>
        <taxon>Eukaryota</taxon>
        <taxon>Viridiplantae</taxon>
        <taxon>Streptophyta</taxon>
        <taxon>Embryophyta</taxon>
        <taxon>Tracheophyta</taxon>
        <taxon>Lycopodiopsida</taxon>
        <taxon>Lycopodiales</taxon>
        <taxon>Lycopodiaceae</taxon>
        <taxon>Lycopodioideae</taxon>
        <taxon>Diphasiastrum</taxon>
    </lineage>
</organism>
<dbReference type="EMBL" id="CM055103">
    <property type="protein sequence ID" value="KAJ7534919.1"/>
    <property type="molecule type" value="Genomic_DNA"/>
</dbReference>
<accession>A0ACC2BYU4</accession>
<protein>
    <submittedName>
        <fullName evidence="1">Uncharacterized protein</fullName>
    </submittedName>
</protein>
<dbReference type="Proteomes" id="UP001162992">
    <property type="component" value="Chromosome 12"/>
</dbReference>
<proteinExistence type="predicted"/>
<comment type="caution">
    <text evidence="1">The sequence shown here is derived from an EMBL/GenBank/DDBJ whole genome shotgun (WGS) entry which is preliminary data.</text>
</comment>
<sequence>MAQSSWHLSCCSTAPHQSTNLRYSPSSSSSSFSSSSFSDSGKAQIVPMRHRVVPVDEGFLLRPLLHRTAHGSIHANASSCKSKCRHLLHSNDTNACKDKHLLLLHNIPLPHRFYELSLKYFRFYISRVVQPLLWRLFATFSLFFAIGSSEIDQVLAEEALVSPSFGVRVSSHGQLIAMASEATNNGSPVILDYANVLSGSKVLELEQDLKQLESNTSWKVRILTTSESAPPVSQKSIRDLWNPDDKTIIVIENISSPNVLNFNVGEAVRRQLPRQFFNQLQSRFGNQFFVRQEGEAETLLVTLDALKQCLTAEGGCTNVPGLTNDLYFLTLATSIVGGCVFGFAARLPPSGRVQFSWQWPLIFSPLWLLLFGSFGILPILGRTSDWEPLIKNTIGFLLGAGALYLTPIFGPSPITKSDE</sequence>
<evidence type="ECO:0000313" key="1">
    <source>
        <dbReference type="EMBL" id="KAJ7534919.1"/>
    </source>
</evidence>
<name>A0ACC2BYU4_DIPCM</name>